<evidence type="ECO:0000259" key="2">
    <source>
        <dbReference type="Pfam" id="PF08327"/>
    </source>
</evidence>
<reference evidence="3 4" key="1">
    <citation type="submission" date="2020-07" db="EMBL/GenBank/DDBJ databases">
        <title>Genomic Encyclopedia of Type Strains, Phase IV (KMG-V): Genome sequencing to study the core and pangenomes of soil and plant-associated prokaryotes.</title>
        <authorList>
            <person name="Whitman W."/>
        </authorList>
    </citation>
    <scope>NUCLEOTIDE SEQUENCE [LARGE SCALE GENOMIC DNA]</scope>
    <source>
        <strain evidence="3 4">AN3</strain>
    </source>
</reference>
<comment type="similarity">
    <text evidence="1">Belongs to the AHA1 family.</text>
</comment>
<feature type="domain" description="Activator of Hsp90 ATPase homologue 1/2-like C-terminal" evidence="2">
    <location>
        <begin position="19"/>
        <end position="104"/>
    </location>
</feature>
<accession>A0A839EPI7</accession>
<evidence type="ECO:0000313" key="4">
    <source>
        <dbReference type="Proteomes" id="UP000549052"/>
    </source>
</evidence>
<dbReference type="InterPro" id="IPR013538">
    <property type="entry name" value="ASHA1/2-like_C"/>
</dbReference>
<dbReference type="SUPFAM" id="SSF55961">
    <property type="entry name" value="Bet v1-like"/>
    <property type="match status" value="1"/>
</dbReference>
<organism evidence="3 4">
    <name type="scientific">Phyllobacterium myrsinacearum</name>
    <dbReference type="NCBI Taxonomy" id="28101"/>
    <lineage>
        <taxon>Bacteria</taxon>
        <taxon>Pseudomonadati</taxon>
        <taxon>Pseudomonadota</taxon>
        <taxon>Alphaproteobacteria</taxon>
        <taxon>Hyphomicrobiales</taxon>
        <taxon>Phyllobacteriaceae</taxon>
        <taxon>Phyllobacterium</taxon>
    </lineage>
</organism>
<gene>
    <name evidence="3" type="ORF">FHW16_004467</name>
</gene>
<evidence type="ECO:0000313" key="3">
    <source>
        <dbReference type="EMBL" id="MBA8880742.1"/>
    </source>
</evidence>
<dbReference type="InterPro" id="IPR023393">
    <property type="entry name" value="START-like_dom_sf"/>
</dbReference>
<sequence>MTSETAEDNAALRYEYDLDAAPSKVWRALTVPEFVARWLLPDPQAPQEPSRISLEVIEADTERFVRYSMREEDDAVPDSIVTFRLNPNGSGGTTFSIVHEPVLAVMPLGRTAANGNAPPTTMRLAA</sequence>
<dbReference type="EMBL" id="JACGXN010000009">
    <property type="protein sequence ID" value="MBA8880742.1"/>
    <property type="molecule type" value="Genomic_DNA"/>
</dbReference>
<evidence type="ECO:0000256" key="1">
    <source>
        <dbReference type="ARBA" id="ARBA00006817"/>
    </source>
</evidence>
<keyword evidence="4" id="KW-1185">Reference proteome</keyword>
<dbReference type="Pfam" id="PF08327">
    <property type="entry name" value="AHSA1"/>
    <property type="match status" value="1"/>
</dbReference>
<dbReference type="Proteomes" id="UP000549052">
    <property type="component" value="Unassembled WGS sequence"/>
</dbReference>
<dbReference type="RefSeq" id="WP_182551378.1">
    <property type="nucleotide sequence ID" value="NZ_JACGXN010000009.1"/>
</dbReference>
<protein>
    <submittedName>
        <fullName evidence="3">Uncharacterized protein YndB with AHSA1/START domain</fullName>
    </submittedName>
</protein>
<comment type="caution">
    <text evidence="3">The sequence shown here is derived from an EMBL/GenBank/DDBJ whole genome shotgun (WGS) entry which is preliminary data.</text>
</comment>
<dbReference type="AlphaFoldDB" id="A0A839EPI7"/>
<dbReference type="Gene3D" id="3.30.530.20">
    <property type="match status" value="1"/>
</dbReference>
<dbReference type="CDD" id="cd07814">
    <property type="entry name" value="SRPBCC_CalC_Aha1-like"/>
    <property type="match status" value="1"/>
</dbReference>
<name>A0A839EPI7_9HYPH</name>
<proteinExistence type="inferred from homology"/>